<comment type="caution">
    <text evidence="3">The sequence shown here is derived from an EMBL/GenBank/DDBJ whole genome shotgun (WGS) entry which is preliminary data.</text>
</comment>
<accession>A0A553IH25</accession>
<name>A0A553IH25_ACHLA</name>
<reference evidence="3 4" key="1">
    <citation type="submission" date="2019-07" db="EMBL/GenBank/DDBJ databases">
        <title>Genome sequence of Acholeplasma laidlawii strain with increased resistance to erythromycin.</title>
        <authorList>
            <person name="Medvedeva E.S."/>
            <person name="Baranova N.B."/>
            <person name="Siniagina M.N."/>
            <person name="Mouzykantov A."/>
            <person name="Chernova O.A."/>
            <person name="Chernov V.M."/>
        </authorList>
    </citation>
    <scope>NUCLEOTIDE SEQUENCE [LARGE SCALE GENOMIC DNA]</scope>
    <source>
        <strain evidence="3 4">PG8REry</strain>
    </source>
</reference>
<dbReference type="EMBL" id="VKID01000001">
    <property type="protein sequence ID" value="TRX99498.1"/>
    <property type="molecule type" value="Genomic_DNA"/>
</dbReference>
<evidence type="ECO:0000256" key="1">
    <source>
        <dbReference type="SAM" id="Phobius"/>
    </source>
</evidence>
<evidence type="ECO:0000313" key="3">
    <source>
        <dbReference type="EMBL" id="TRX99498.1"/>
    </source>
</evidence>
<sequence>MDIVAIVLVVLKKWKPAMVISIIGLILSFFLAFIMPFIWVSFIIYLITLLVSISGLKNEDNTYVTSSSSTSRSTDDIETQLNKVQSLYNKGIISEEEYHESRKRILGF</sequence>
<dbReference type="AlphaFoldDB" id="A0A553IH25"/>
<evidence type="ECO:0000313" key="4">
    <source>
        <dbReference type="Proteomes" id="UP000315938"/>
    </source>
</evidence>
<feature type="transmembrane region" description="Helical" evidence="1">
    <location>
        <begin position="20"/>
        <end position="47"/>
    </location>
</feature>
<dbReference type="RefSeq" id="WP_012243019.1">
    <property type="nucleotide sequence ID" value="NZ_JACAOE010000001.1"/>
</dbReference>
<proteinExistence type="predicted"/>
<organism evidence="3 4">
    <name type="scientific">Acholeplasma laidlawii</name>
    <dbReference type="NCBI Taxonomy" id="2148"/>
    <lineage>
        <taxon>Bacteria</taxon>
        <taxon>Bacillati</taxon>
        <taxon>Mycoplasmatota</taxon>
        <taxon>Mollicutes</taxon>
        <taxon>Acholeplasmatales</taxon>
        <taxon>Acholeplasmataceae</taxon>
        <taxon>Acholeplasma</taxon>
    </lineage>
</organism>
<keyword evidence="1" id="KW-1133">Transmembrane helix</keyword>
<keyword evidence="1" id="KW-0472">Membrane</keyword>
<feature type="domain" description="SHOCT" evidence="2">
    <location>
        <begin position="79"/>
        <end position="106"/>
    </location>
</feature>
<keyword evidence="1" id="KW-0812">Transmembrane</keyword>
<dbReference type="Pfam" id="PF09851">
    <property type="entry name" value="SHOCT"/>
    <property type="match status" value="1"/>
</dbReference>
<dbReference type="InterPro" id="IPR018649">
    <property type="entry name" value="SHOCT"/>
</dbReference>
<dbReference type="GeneID" id="41339222"/>
<evidence type="ECO:0000259" key="2">
    <source>
        <dbReference type="Pfam" id="PF09851"/>
    </source>
</evidence>
<gene>
    <name evidence="3" type="ORF">FNV44_00215</name>
</gene>
<dbReference type="Proteomes" id="UP000315938">
    <property type="component" value="Unassembled WGS sequence"/>
</dbReference>
<protein>
    <submittedName>
        <fullName evidence="3">SHOCT domain-containing protein</fullName>
    </submittedName>
</protein>